<dbReference type="GO" id="GO:0042254">
    <property type="term" value="P:ribosome biogenesis"/>
    <property type="evidence" value="ECO:0007669"/>
    <property type="project" value="UniProtKB-KW"/>
</dbReference>
<dbReference type="PROSITE" id="PS51712">
    <property type="entry name" value="G_ENGA"/>
    <property type="match status" value="2"/>
</dbReference>
<dbReference type="InterPro" id="IPR006073">
    <property type="entry name" value="GTP-bd"/>
</dbReference>
<dbReference type="PIRSF" id="PIRSF006485">
    <property type="entry name" value="GTP-binding_EngA"/>
    <property type="match status" value="1"/>
</dbReference>
<evidence type="ECO:0000256" key="11">
    <source>
        <dbReference type="RuleBase" id="RU004481"/>
    </source>
</evidence>
<evidence type="ECO:0000256" key="9">
    <source>
        <dbReference type="HAMAP-Rule" id="MF_00195"/>
    </source>
</evidence>
<keyword evidence="5 9" id="KW-0547">Nucleotide-binding</keyword>
<feature type="binding site" evidence="9">
    <location>
        <begin position="310"/>
        <end position="313"/>
    </location>
    <ligand>
        <name>GTP</name>
        <dbReference type="ChEBI" id="CHEBI:37565"/>
        <label>2</label>
    </ligand>
</feature>
<dbReference type="PANTHER" id="PTHR43834">
    <property type="entry name" value="GTPASE DER"/>
    <property type="match status" value="1"/>
</dbReference>
<proteinExistence type="inferred from homology"/>
<dbReference type="GO" id="GO:0005525">
    <property type="term" value="F:GTP binding"/>
    <property type="evidence" value="ECO:0007669"/>
    <property type="project" value="UniProtKB-UniRule"/>
</dbReference>
<dbReference type="InterPro" id="IPR031166">
    <property type="entry name" value="G_ENGA"/>
</dbReference>
<comment type="caution">
    <text evidence="13">The sequence shown here is derived from an EMBL/GenBank/DDBJ whole genome shotgun (WGS) entry which is preliminary data.</text>
</comment>
<comment type="function">
    <text evidence="8 9 11">GTPase that plays an essential role in the late steps of ribosome biogenesis.</text>
</comment>
<dbReference type="CDD" id="cd01894">
    <property type="entry name" value="EngA1"/>
    <property type="match status" value="1"/>
</dbReference>
<evidence type="ECO:0000256" key="3">
    <source>
        <dbReference type="ARBA" id="ARBA00022517"/>
    </source>
</evidence>
<dbReference type="NCBIfam" id="TIGR00231">
    <property type="entry name" value="small_GTP"/>
    <property type="match status" value="2"/>
</dbReference>
<dbReference type="Pfam" id="PF14714">
    <property type="entry name" value="KH_dom-like"/>
    <property type="match status" value="1"/>
</dbReference>
<feature type="binding site" evidence="9">
    <location>
        <begin position="245"/>
        <end position="249"/>
    </location>
    <ligand>
        <name>GTP</name>
        <dbReference type="ChEBI" id="CHEBI:37565"/>
        <label>2</label>
    </ligand>
</feature>
<dbReference type="PRINTS" id="PR00326">
    <property type="entry name" value="GTP1OBG"/>
</dbReference>
<evidence type="ECO:0000259" key="12">
    <source>
        <dbReference type="PROSITE" id="PS51712"/>
    </source>
</evidence>
<dbReference type="InterPro" id="IPR015946">
    <property type="entry name" value="KH_dom-like_a/b"/>
</dbReference>
<evidence type="ECO:0000256" key="6">
    <source>
        <dbReference type="ARBA" id="ARBA00023134"/>
    </source>
</evidence>
<protein>
    <recommendedName>
        <fullName evidence="2 9">GTPase Der</fullName>
    </recommendedName>
    <alternativeName>
        <fullName evidence="7 9">GTP-binding protein EngA</fullName>
    </alternativeName>
</protein>
<evidence type="ECO:0000256" key="7">
    <source>
        <dbReference type="ARBA" id="ARBA00032345"/>
    </source>
</evidence>
<feature type="domain" description="EngA-type G" evidence="12">
    <location>
        <begin position="192"/>
        <end position="367"/>
    </location>
</feature>
<feature type="domain" description="EngA-type G" evidence="12">
    <location>
        <begin position="4"/>
        <end position="180"/>
    </location>
</feature>
<dbReference type="CDD" id="cd01895">
    <property type="entry name" value="EngA2"/>
    <property type="match status" value="1"/>
</dbReference>
<dbReference type="Gene3D" id="3.30.300.20">
    <property type="match status" value="1"/>
</dbReference>
<feature type="binding site" evidence="9">
    <location>
        <begin position="131"/>
        <end position="134"/>
    </location>
    <ligand>
        <name>GTP</name>
        <dbReference type="ChEBI" id="CHEBI:37565"/>
        <label>1</label>
    </ligand>
</feature>
<feature type="binding site" evidence="9">
    <location>
        <begin position="57"/>
        <end position="61"/>
    </location>
    <ligand>
        <name>GTP</name>
        <dbReference type="ChEBI" id="CHEBI:37565"/>
        <label>1</label>
    </ligand>
</feature>
<dbReference type="Gene3D" id="3.40.50.300">
    <property type="entry name" value="P-loop containing nucleotide triphosphate hydrolases"/>
    <property type="match status" value="2"/>
</dbReference>
<gene>
    <name evidence="9" type="primary">der</name>
    <name evidence="13" type="ORF">CUN50_02710</name>
</gene>
<evidence type="ECO:0000313" key="13">
    <source>
        <dbReference type="EMBL" id="PJF42819.1"/>
    </source>
</evidence>
<dbReference type="SUPFAM" id="SSF52540">
    <property type="entry name" value="P-loop containing nucleoside triphosphate hydrolases"/>
    <property type="match status" value="2"/>
</dbReference>
<dbReference type="EMBL" id="PGTL01000008">
    <property type="protein sequence ID" value="PJF42819.1"/>
    <property type="molecule type" value="Genomic_DNA"/>
</dbReference>
<dbReference type="FunFam" id="3.40.50.300:FF:000057">
    <property type="entry name" value="GTPase Der"/>
    <property type="match status" value="1"/>
</dbReference>
<evidence type="ECO:0000313" key="14">
    <source>
        <dbReference type="Proteomes" id="UP000228947"/>
    </source>
</evidence>
<comment type="subunit">
    <text evidence="9">Associates with the 50S ribosomal subunit.</text>
</comment>
<dbReference type="HAMAP" id="MF_00195">
    <property type="entry name" value="GTPase_Der"/>
    <property type="match status" value="1"/>
</dbReference>
<evidence type="ECO:0000256" key="5">
    <source>
        <dbReference type="ARBA" id="ARBA00022741"/>
    </source>
</evidence>
<dbReference type="Pfam" id="PF01926">
    <property type="entry name" value="MMR_HSR1"/>
    <property type="match status" value="2"/>
</dbReference>
<feature type="binding site" evidence="9">
    <location>
        <begin position="10"/>
        <end position="17"/>
    </location>
    <ligand>
        <name>GTP</name>
        <dbReference type="ChEBI" id="CHEBI:37565"/>
        <label>1</label>
    </ligand>
</feature>
<dbReference type="FunFam" id="3.30.300.20:FF:000004">
    <property type="entry name" value="GTPase Der"/>
    <property type="match status" value="1"/>
</dbReference>
<dbReference type="Proteomes" id="UP000228947">
    <property type="component" value="Unassembled WGS sequence"/>
</dbReference>
<dbReference type="FunFam" id="3.40.50.300:FF:000040">
    <property type="entry name" value="GTPase Der"/>
    <property type="match status" value="1"/>
</dbReference>
<evidence type="ECO:0000256" key="1">
    <source>
        <dbReference type="ARBA" id="ARBA00008279"/>
    </source>
</evidence>
<keyword evidence="6 9" id="KW-0342">GTP-binding</keyword>
<dbReference type="InterPro" id="IPR027417">
    <property type="entry name" value="P-loop_NTPase"/>
</dbReference>
<feature type="binding site" evidence="9">
    <location>
        <begin position="198"/>
        <end position="205"/>
    </location>
    <ligand>
        <name>GTP</name>
        <dbReference type="ChEBI" id="CHEBI:37565"/>
        <label>2</label>
    </ligand>
</feature>
<evidence type="ECO:0000256" key="10">
    <source>
        <dbReference type="PROSITE-ProRule" id="PRU01049"/>
    </source>
</evidence>
<keyword evidence="3 9" id="KW-0690">Ribosome biogenesis</keyword>
<dbReference type="NCBIfam" id="TIGR03594">
    <property type="entry name" value="GTPase_EngA"/>
    <property type="match status" value="1"/>
</dbReference>
<dbReference type="GO" id="GO:0043022">
    <property type="term" value="F:ribosome binding"/>
    <property type="evidence" value="ECO:0007669"/>
    <property type="project" value="TreeGrafter"/>
</dbReference>
<dbReference type="InterPro" id="IPR016484">
    <property type="entry name" value="GTPase_Der"/>
</dbReference>
<evidence type="ECO:0000256" key="8">
    <source>
        <dbReference type="ARBA" id="ARBA00053470"/>
    </source>
</evidence>
<keyword evidence="4 11" id="KW-0677">Repeat</keyword>
<name>A0A2M8PZ34_9CHLR</name>
<comment type="similarity">
    <text evidence="1 9 10 11">Belongs to the TRAFAC class TrmE-Era-EngA-EngB-Septin-like GTPase superfamily. EngA (Der) GTPase family.</text>
</comment>
<dbReference type="AlphaFoldDB" id="A0A2M8PZ34"/>
<dbReference type="InterPro" id="IPR005225">
    <property type="entry name" value="Small_GTP-bd"/>
</dbReference>
<dbReference type="PANTHER" id="PTHR43834:SF6">
    <property type="entry name" value="GTPASE DER"/>
    <property type="match status" value="1"/>
</dbReference>
<dbReference type="SMART" id="SM00382">
    <property type="entry name" value="AAA"/>
    <property type="match status" value="2"/>
</dbReference>
<sequence length="459" mass="50889">MRKPIVALVGRPNVGKSTLFNRLIGEQRSVTSEIAGTTRDRIYGDSEWRGLTFTLVDTGGIEMYERHTDAPPLSEASADFVPQIRAQALIAIQDADVIVMLVDASQGITAADQEVAEILRRTQKPILIAANKADNEARRTDAFEFYALGLGEAVYAISALHGTGTGDLLDAIVDSFQQAPAEDFEAPEDDSLKIAILGRPNVGKSSLLNRLLGQERAIVSPIAGTTRDAIDTRLTWSGMPITLIDTAGLRRRGSIAPGIEKFSVIRTLRALERADVALLLLDATEGVTAQDTHIGGMIKDAHRSCVIVVNKWDAIEKDEHTMDAFTRIIRQRFDFISYAPILFISALTGQRIHTVLPTAARVQEERLRRIPTSAFNKLLREALLKHAPPSGSGRRLKIYYGTQVRVDPPTFLLYINSRELLHFSYERYLENQIREAYGFLGTPIRLSFREHQRSDDGSE</sequence>
<evidence type="ECO:0000256" key="2">
    <source>
        <dbReference type="ARBA" id="ARBA00020953"/>
    </source>
</evidence>
<evidence type="ECO:0000256" key="4">
    <source>
        <dbReference type="ARBA" id="ARBA00022737"/>
    </source>
</evidence>
<accession>A0A2M8PZ34</accession>
<reference evidence="13 14" key="1">
    <citation type="submission" date="2017-11" db="EMBL/GenBank/DDBJ databases">
        <title>Evolution of Phototrophy in the Chloroflexi Phylum Driven by Horizontal Gene Transfer.</title>
        <authorList>
            <person name="Ward L.M."/>
            <person name="Hemp J."/>
            <person name="Shih P.M."/>
            <person name="Mcglynn S.E."/>
            <person name="Fischer W."/>
        </authorList>
    </citation>
    <scope>NUCLEOTIDE SEQUENCE [LARGE SCALE GENOMIC DNA]</scope>
    <source>
        <strain evidence="13">CP1_1M</strain>
    </source>
</reference>
<organism evidence="13 14">
    <name type="scientific">Candidatus Thermofonsia Clade 1 bacterium</name>
    <dbReference type="NCBI Taxonomy" id="2364210"/>
    <lineage>
        <taxon>Bacteria</taxon>
        <taxon>Bacillati</taxon>
        <taxon>Chloroflexota</taxon>
        <taxon>Candidatus Thermofontia</taxon>
        <taxon>Candidatus Thermofonsia Clade 1</taxon>
    </lineage>
</organism>
<dbReference type="InterPro" id="IPR032859">
    <property type="entry name" value="KH_dom-like"/>
</dbReference>
<dbReference type="InterPro" id="IPR003593">
    <property type="entry name" value="AAA+_ATPase"/>
</dbReference>